<keyword evidence="3" id="KW-1185">Reference proteome</keyword>
<evidence type="ECO:0000313" key="2">
    <source>
        <dbReference type="EMBL" id="KAH3804064.1"/>
    </source>
</evidence>
<sequence length="140" mass="16686">MTTRHQHDQTRQRQAINTAPTRIVPDCHGRATDLHGRDTNKHGSTRHKHGPSWTYTLTQRTTTALIRTKPDWRRTDNNFHNNVDFPKTYSKKTMKNSTNNEKQARVPDQDYHYFYKFINNNKHHPQKHTPKEKKRPSSFQ</sequence>
<organism evidence="2 3">
    <name type="scientific">Dreissena polymorpha</name>
    <name type="common">Zebra mussel</name>
    <name type="synonym">Mytilus polymorpha</name>
    <dbReference type="NCBI Taxonomy" id="45954"/>
    <lineage>
        <taxon>Eukaryota</taxon>
        <taxon>Metazoa</taxon>
        <taxon>Spiralia</taxon>
        <taxon>Lophotrochozoa</taxon>
        <taxon>Mollusca</taxon>
        <taxon>Bivalvia</taxon>
        <taxon>Autobranchia</taxon>
        <taxon>Heteroconchia</taxon>
        <taxon>Euheterodonta</taxon>
        <taxon>Imparidentia</taxon>
        <taxon>Neoheterodontei</taxon>
        <taxon>Myida</taxon>
        <taxon>Dreissenoidea</taxon>
        <taxon>Dreissenidae</taxon>
        <taxon>Dreissena</taxon>
    </lineage>
</organism>
<feature type="region of interest" description="Disordered" evidence="1">
    <location>
        <begin position="26"/>
        <end position="52"/>
    </location>
</feature>
<dbReference type="AlphaFoldDB" id="A0A9D4JBZ6"/>
<feature type="region of interest" description="Disordered" evidence="1">
    <location>
        <begin position="1"/>
        <end position="20"/>
    </location>
</feature>
<feature type="compositionally biased region" description="Basic and acidic residues" evidence="1">
    <location>
        <begin position="1"/>
        <end position="11"/>
    </location>
</feature>
<name>A0A9D4JBZ6_DREPO</name>
<evidence type="ECO:0000256" key="1">
    <source>
        <dbReference type="SAM" id="MobiDB-lite"/>
    </source>
</evidence>
<protein>
    <submittedName>
        <fullName evidence="2">Uncharacterized protein</fullName>
    </submittedName>
</protein>
<feature type="compositionally biased region" description="Basic and acidic residues" evidence="1">
    <location>
        <begin position="26"/>
        <end position="41"/>
    </location>
</feature>
<evidence type="ECO:0000313" key="3">
    <source>
        <dbReference type="Proteomes" id="UP000828390"/>
    </source>
</evidence>
<reference evidence="2" key="1">
    <citation type="journal article" date="2019" name="bioRxiv">
        <title>The Genome of the Zebra Mussel, Dreissena polymorpha: A Resource for Invasive Species Research.</title>
        <authorList>
            <person name="McCartney M.A."/>
            <person name="Auch B."/>
            <person name="Kono T."/>
            <person name="Mallez S."/>
            <person name="Zhang Y."/>
            <person name="Obille A."/>
            <person name="Becker A."/>
            <person name="Abrahante J.E."/>
            <person name="Garbe J."/>
            <person name="Badalamenti J.P."/>
            <person name="Herman A."/>
            <person name="Mangelson H."/>
            <person name="Liachko I."/>
            <person name="Sullivan S."/>
            <person name="Sone E.D."/>
            <person name="Koren S."/>
            <person name="Silverstein K.A.T."/>
            <person name="Beckman K.B."/>
            <person name="Gohl D.M."/>
        </authorList>
    </citation>
    <scope>NUCLEOTIDE SEQUENCE</scope>
    <source>
        <strain evidence="2">Duluth1</strain>
        <tissue evidence="2">Whole animal</tissue>
    </source>
</reference>
<gene>
    <name evidence="2" type="ORF">DPMN_132342</name>
</gene>
<reference evidence="2" key="2">
    <citation type="submission" date="2020-11" db="EMBL/GenBank/DDBJ databases">
        <authorList>
            <person name="McCartney M.A."/>
            <person name="Auch B."/>
            <person name="Kono T."/>
            <person name="Mallez S."/>
            <person name="Becker A."/>
            <person name="Gohl D.M."/>
            <person name="Silverstein K.A.T."/>
            <person name="Koren S."/>
            <person name="Bechman K.B."/>
            <person name="Herman A."/>
            <person name="Abrahante J.E."/>
            <person name="Garbe J."/>
        </authorList>
    </citation>
    <scope>NUCLEOTIDE SEQUENCE</scope>
    <source>
        <strain evidence="2">Duluth1</strain>
        <tissue evidence="2">Whole animal</tissue>
    </source>
</reference>
<accession>A0A9D4JBZ6</accession>
<dbReference type="Proteomes" id="UP000828390">
    <property type="component" value="Unassembled WGS sequence"/>
</dbReference>
<comment type="caution">
    <text evidence="2">The sequence shown here is derived from an EMBL/GenBank/DDBJ whole genome shotgun (WGS) entry which is preliminary data.</text>
</comment>
<feature type="region of interest" description="Disordered" evidence="1">
    <location>
        <begin position="73"/>
        <end position="108"/>
    </location>
</feature>
<dbReference type="EMBL" id="JAIWYP010000006">
    <property type="protein sequence ID" value="KAH3804064.1"/>
    <property type="molecule type" value="Genomic_DNA"/>
</dbReference>
<proteinExistence type="predicted"/>
<feature type="region of interest" description="Disordered" evidence="1">
    <location>
        <begin position="121"/>
        <end position="140"/>
    </location>
</feature>